<feature type="transmembrane region" description="Helical" evidence="7">
    <location>
        <begin position="353"/>
        <end position="370"/>
    </location>
</feature>
<feature type="transmembrane region" description="Helical" evidence="7">
    <location>
        <begin position="287"/>
        <end position="305"/>
    </location>
</feature>
<dbReference type="SUPFAM" id="SSF103473">
    <property type="entry name" value="MFS general substrate transporter"/>
    <property type="match status" value="1"/>
</dbReference>
<dbReference type="Proteomes" id="UP000035963">
    <property type="component" value="Unassembled WGS sequence"/>
</dbReference>
<dbReference type="InterPro" id="IPR036259">
    <property type="entry name" value="MFS_trans_sf"/>
</dbReference>
<feature type="transmembrane region" description="Helical" evidence="7">
    <location>
        <begin position="90"/>
        <end position="111"/>
    </location>
</feature>
<gene>
    <name evidence="9" type="ORF">EOS_01980</name>
</gene>
<dbReference type="InterPro" id="IPR004638">
    <property type="entry name" value="EmrB-like"/>
</dbReference>
<dbReference type="NCBIfam" id="TIGR00711">
    <property type="entry name" value="efflux_EmrB"/>
    <property type="match status" value="1"/>
</dbReference>
<dbReference type="PRINTS" id="PR01036">
    <property type="entry name" value="TCRTETB"/>
</dbReference>
<dbReference type="RefSeq" id="WP_047844923.1">
    <property type="nucleotide sequence ID" value="NZ_AEJF01000010.1"/>
</dbReference>
<evidence type="ECO:0000256" key="7">
    <source>
        <dbReference type="SAM" id="Phobius"/>
    </source>
</evidence>
<evidence type="ECO:0000256" key="1">
    <source>
        <dbReference type="ARBA" id="ARBA00004651"/>
    </source>
</evidence>
<evidence type="ECO:0000313" key="10">
    <source>
        <dbReference type="Proteomes" id="UP000035963"/>
    </source>
</evidence>
<reference evidence="9 10" key="1">
    <citation type="journal article" date="2015" name="Genome Announc.">
        <title>Draft Genome Sequence of Burkholderia sp. Strain PML1(12), an Ectomycorrhizosphere-Inhabiting Bacterium with Effective Mineral-Weathering Ability.</title>
        <authorList>
            <person name="Uroz S."/>
            <person name="Oger P."/>
        </authorList>
    </citation>
    <scope>NUCLEOTIDE SEQUENCE [LARGE SCALE GENOMIC DNA]</scope>
    <source>
        <strain evidence="10">PML1(12)</strain>
    </source>
</reference>
<dbReference type="OrthoDB" id="9807274at2"/>
<evidence type="ECO:0000256" key="4">
    <source>
        <dbReference type="ARBA" id="ARBA00022692"/>
    </source>
</evidence>
<keyword evidence="5 7" id="KW-1133">Transmembrane helix</keyword>
<feature type="transmembrane region" description="Helical" evidence="7">
    <location>
        <begin position="176"/>
        <end position="198"/>
    </location>
</feature>
<keyword evidence="6 7" id="KW-0472">Membrane</keyword>
<feature type="domain" description="Major facilitator superfamily (MFS) profile" evidence="8">
    <location>
        <begin position="24"/>
        <end position="505"/>
    </location>
</feature>
<feature type="transmembrane region" description="Helical" evidence="7">
    <location>
        <begin position="390"/>
        <end position="409"/>
    </location>
</feature>
<dbReference type="GO" id="GO:0022857">
    <property type="term" value="F:transmembrane transporter activity"/>
    <property type="evidence" value="ECO:0007669"/>
    <property type="project" value="InterPro"/>
</dbReference>
<dbReference type="InterPro" id="IPR011701">
    <property type="entry name" value="MFS"/>
</dbReference>
<dbReference type="CDD" id="cd17503">
    <property type="entry name" value="MFS_LmrB_MDR_like"/>
    <property type="match status" value="1"/>
</dbReference>
<feature type="transmembrane region" description="Helical" evidence="7">
    <location>
        <begin position="149"/>
        <end position="170"/>
    </location>
</feature>
<evidence type="ECO:0000313" key="9">
    <source>
        <dbReference type="EMBL" id="KLU27894.1"/>
    </source>
</evidence>
<evidence type="ECO:0000256" key="2">
    <source>
        <dbReference type="ARBA" id="ARBA00022448"/>
    </source>
</evidence>
<dbReference type="Pfam" id="PF07690">
    <property type="entry name" value="MFS_1"/>
    <property type="match status" value="1"/>
</dbReference>
<keyword evidence="3" id="KW-1003">Cell membrane</keyword>
<sequence length="512" mass="55593">MAATHAAHAPLPRSAAGPFNPWLIAVIVSIATFMEVLDTTIANVALRHIAGGLGASLDQSTYITTSYLVSNAIVLPISGWLANVIGRKRFYMICVLLFTVSSVACGFATSLPMMIVFRVFQGLGGGGLAPVEQSIFADTFTPEKRAMAFALYGFTVVTAPAIGPMLGGWITENYSWHWVFLINLPVGIVSLVLTWMFVSDSKLVQQERRALLDKGLRIDYLGFFLVAAGFGSLQIVLDKFEREDGFSSNFICTFTAIAGVALVALVIRELTTEQPIVNLRLFKSRAFAISCSVMFAFGFIINSTTQMLPQFTQELLGYDATNAGLTLGLGGLVTLFIMPIAGVVTGRLFQPKWLVMMSLAGTGFALLHTAGLDLNIGFWDVSLSRLYQVIWLPFLFIPLSTVQFIGIPPKENNNASALINMMRNLGGSFGVSLVTTQLAWREQFHHARLAEHITPYNGFVSSLGSIAGRVEQQASVMSYLDVFIMLGVISLVLCPICLLLPKLPKGAQVNAH</sequence>
<feature type="transmembrane region" description="Helical" evidence="7">
    <location>
        <begin position="67"/>
        <end position="84"/>
    </location>
</feature>
<name>A0A0J1D5A4_9BURK</name>
<evidence type="ECO:0000256" key="3">
    <source>
        <dbReference type="ARBA" id="ARBA00022475"/>
    </source>
</evidence>
<dbReference type="InterPro" id="IPR020846">
    <property type="entry name" value="MFS_dom"/>
</dbReference>
<feature type="transmembrane region" description="Helical" evidence="7">
    <location>
        <begin position="248"/>
        <end position="267"/>
    </location>
</feature>
<dbReference type="GO" id="GO:0005886">
    <property type="term" value="C:plasma membrane"/>
    <property type="evidence" value="ECO:0007669"/>
    <property type="project" value="UniProtKB-SubCell"/>
</dbReference>
<dbReference type="PATRIC" id="fig|908627.4.peg.427"/>
<feature type="transmembrane region" description="Helical" evidence="7">
    <location>
        <begin position="22"/>
        <end position="46"/>
    </location>
</feature>
<feature type="transmembrane region" description="Helical" evidence="7">
    <location>
        <begin position="325"/>
        <end position="346"/>
    </location>
</feature>
<protein>
    <recommendedName>
        <fullName evidence="8">Major facilitator superfamily (MFS) profile domain-containing protein</fullName>
    </recommendedName>
</protein>
<dbReference type="EMBL" id="AEJF01000010">
    <property type="protein sequence ID" value="KLU27894.1"/>
    <property type="molecule type" value="Genomic_DNA"/>
</dbReference>
<dbReference type="Gene3D" id="1.20.1250.20">
    <property type="entry name" value="MFS general substrate transporter like domains"/>
    <property type="match status" value="1"/>
</dbReference>
<dbReference type="PANTHER" id="PTHR23501">
    <property type="entry name" value="MAJOR FACILITATOR SUPERFAMILY"/>
    <property type="match status" value="1"/>
</dbReference>
<comment type="caution">
    <text evidence="9">The sequence shown here is derived from an EMBL/GenBank/DDBJ whole genome shotgun (WGS) entry which is preliminary data.</text>
</comment>
<keyword evidence="10" id="KW-1185">Reference proteome</keyword>
<feature type="transmembrane region" description="Helical" evidence="7">
    <location>
        <begin position="482"/>
        <end position="500"/>
    </location>
</feature>
<comment type="subcellular location">
    <subcellularLocation>
        <location evidence="1">Cell membrane</location>
        <topology evidence="1">Multi-pass membrane protein</topology>
    </subcellularLocation>
</comment>
<dbReference type="AlphaFoldDB" id="A0A0J1D5A4"/>
<accession>A0A0J1D5A4</accession>
<dbReference type="Gene3D" id="1.20.1720.10">
    <property type="entry name" value="Multidrug resistance protein D"/>
    <property type="match status" value="1"/>
</dbReference>
<organism evidence="9 10">
    <name type="scientific">Caballeronia mineralivorans PML1(12)</name>
    <dbReference type="NCBI Taxonomy" id="908627"/>
    <lineage>
        <taxon>Bacteria</taxon>
        <taxon>Pseudomonadati</taxon>
        <taxon>Pseudomonadota</taxon>
        <taxon>Betaproteobacteria</taxon>
        <taxon>Burkholderiales</taxon>
        <taxon>Burkholderiaceae</taxon>
        <taxon>Caballeronia</taxon>
    </lineage>
</organism>
<dbReference type="PROSITE" id="PS50850">
    <property type="entry name" value="MFS"/>
    <property type="match status" value="1"/>
</dbReference>
<keyword evidence="2" id="KW-0813">Transport</keyword>
<keyword evidence="4 7" id="KW-0812">Transmembrane</keyword>
<evidence type="ECO:0000256" key="6">
    <source>
        <dbReference type="ARBA" id="ARBA00023136"/>
    </source>
</evidence>
<dbReference type="PANTHER" id="PTHR23501:SF174">
    <property type="entry name" value="MULTIDRUG EXPORT PROTEIN EMRB-RELATED"/>
    <property type="match status" value="1"/>
</dbReference>
<evidence type="ECO:0000259" key="8">
    <source>
        <dbReference type="PROSITE" id="PS50850"/>
    </source>
</evidence>
<proteinExistence type="predicted"/>
<feature type="transmembrane region" description="Helical" evidence="7">
    <location>
        <begin position="218"/>
        <end position="236"/>
    </location>
</feature>
<evidence type="ECO:0000256" key="5">
    <source>
        <dbReference type="ARBA" id="ARBA00022989"/>
    </source>
</evidence>